<protein>
    <submittedName>
        <fullName evidence="2">Uncharacterized protein</fullName>
    </submittedName>
</protein>
<comment type="caution">
    <text evidence="2">The sequence shown here is derived from an EMBL/GenBank/DDBJ whole genome shotgun (WGS) entry which is preliminary data.</text>
</comment>
<sequence>MEEMAEDYEEPEFEKLRKAGGVIPPKKRSVKRMMWDRALTCFAAPCIYSPPPAFRTQKQEEEEEEEKKMKMVAPPPTKRIVPLPN</sequence>
<gene>
    <name evidence="2" type="ORF">ACJRO7_024425</name>
</gene>
<reference evidence="2 3" key="1">
    <citation type="submission" date="2024-11" db="EMBL/GenBank/DDBJ databases">
        <title>Chromosome-level genome assembly of Eucalyptus globulus Labill. provides insights into its genome evolution.</title>
        <authorList>
            <person name="Li X."/>
        </authorList>
    </citation>
    <scope>NUCLEOTIDE SEQUENCE [LARGE SCALE GENOMIC DNA]</scope>
    <source>
        <strain evidence="2">CL2024</strain>
        <tissue evidence="2">Fresh tender leaves</tissue>
    </source>
</reference>
<feature type="compositionally biased region" description="Pro residues" evidence="1">
    <location>
        <begin position="73"/>
        <end position="85"/>
    </location>
</feature>
<accession>A0ABD3KBE2</accession>
<name>A0ABD3KBE2_EUCGL</name>
<dbReference type="AlphaFoldDB" id="A0ABD3KBE2"/>
<evidence type="ECO:0000313" key="3">
    <source>
        <dbReference type="Proteomes" id="UP001634007"/>
    </source>
</evidence>
<evidence type="ECO:0000256" key="1">
    <source>
        <dbReference type="SAM" id="MobiDB-lite"/>
    </source>
</evidence>
<keyword evidence="3" id="KW-1185">Reference proteome</keyword>
<proteinExistence type="predicted"/>
<dbReference type="EMBL" id="JBJKBG010000006">
    <property type="protein sequence ID" value="KAL3735291.1"/>
    <property type="molecule type" value="Genomic_DNA"/>
</dbReference>
<organism evidence="2 3">
    <name type="scientific">Eucalyptus globulus</name>
    <name type="common">Tasmanian blue gum</name>
    <dbReference type="NCBI Taxonomy" id="34317"/>
    <lineage>
        <taxon>Eukaryota</taxon>
        <taxon>Viridiplantae</taxon>
        <taxon>Streptophyta</taxon>
        <taxon>Embryophyta</taxon>
        <taxon>Tracheophyta</taxon>
        <taxon>Spermatophyta</taxon>
        <taxon>Magnoliopsida</taxon>
        <taxon>eudicotyledons</taxon>
        <taxon>Gunneridae</taxon>
        <taxon>Pentapetalae</taxon>
        <taxon>rosids</taxon>
        <taxon>malvids</taxon>
        <taxon>Myrtales</taxon>
        <taxon>Myrtaceae</taxon>
        <taxon>Myrtoideae</taxon>
        <taxon>Eucalypteae</taxon>
        <taxon>Eucalyptus</taxon>
    </lineage>
</organism>
<evidence type="ECO:0000313" key="2">
    <source>
        <dbReference type="EMBL" id="KAL3735291.1"/>
    </source>
</evidence>
<feature type="region of interest" description="Disordered" evidence="1">
    <location>
        <begin position="52"/>
        <end position="85"/>
    </location>
</feature>
<dbReference type="Proteomes" id="UP001634007">
    <property type="component" value="Unassembled WGS sequence"/>
</dbReference>